<evidence type="ECO:0000256" key="1">
    <source>
        <dbReference type="SAM" id="SignalP"/>
    </source>
</evidence>
<keyword evidence="3" id="KW-1185">Reference proteome</keyword>
<protein>
    <submittedName>
        <fullName evidence="2">Uncharacterized protein</fullName>
    </submittedName>
</protein>
<dbReference type="Proteomes" id="UP000322873">
    <property type="component" value="Unassembled WGS sequence"/>
</dbReference>
<organism evidence="2 3">
    <name type="scientific">Monilinia fructicola</name>
    <name type="common">Brown rot fungus</name>
    <name type="synonym">Ciboria fructicola</name>
    <dbReference type="NCBI Taxonomy" id="38448"/>
    <lineage>
        <taxon>Eukaryota</taxon>
        <taxon>Fungi</taxon>
        <taxon>Dikarya</taxon>
        <taxon>Ascomycota</taxon>
        <taxon>Pezizomycotina</taxon>
        <taxon>Leotiomycetes</taxon>
        <taxon>Helotiales</taxon>
        <taxon>Sclerotiniaceae</taxon>
        <taxon>Monilinia</taxon>
    </lineage>
</organism>
<dbReference type="OrthoDB" id="3437375at2759"/>
<dbReference type="AlphaFoldDB" id="A0A5M9J7N5"/>
<dbReference type="EMBL" id="VICG01000013">
    <property type="protein sequence ID" value="KAA8565608.1"/>
    <property type="molecule type" value="Genomic_DNA"/>
</dbReference>
<evidence type="ECO:0000313" key="3">
    <source>
        <dbReference type="Proteomes" id="UP000322873"/>
    </source>
</evidence>
<feature type="chain" id="PRO_5024370867" evidence="1">
    <location>
        <begin position="19"/>
        <end position="229"/>
    </location>
</feature>
<keyword evidence="1" id="KW-0732">Signal</keyword>
<gene>
    <name evidence="2" type="ORF">EYC84_009460</name>
</gene>
<sequence>MFFSPFITGLLPILTATSTQIAAPQHPNIFILGDHAPSISALGSALQTLGFTYISPDALNSSLPQLSTNTFTEIPTNAASNELMIQYPNTKFIVPVSSTQRGGNSESALERRPCANSWLTHLAAWSRLSKSASNAESAQVDDTAQHDQLSSFKSSLKSEGRLLELALDRREGYRGEKWLRLCKFLDLGYSVVERLKLKEFPASAGQGKKASSWGQGFGMWGLVVQDSGF</sequence>
<name>A0A5M9J7N5_MONFR</name>
<proteinExistence type="predicted"/>
<evidence type="ECO:0000313" key="2">
    <source>
        <dbReference type="EMBL" id="KAA8565608.1"/>
    </source>
</evidence>
<feature type="signal peptide" evidence="1">
    <location>
        <begin position="1"/>
        <end position="18"/>
    </location>
</feature>
<accession>A0A5M9J7N5</accession>
<dbReference type="VEuPathDB" id="FungiDB:MFRU_006g01880"/>
<reference evidence="2 3" key="1">
    <citation type="submission" date="2019-06" db="EMBL/GenBank/DDBJ databases">
        <title>Genome Sequence of the Brown Rot Fungal Pathogen Monilinia fructicola.</title>
        <authorList>
            <person name="De Miccolis Angelini R.M."/>
            <person name="Landi L."/>
            <person name="Abate D."/>
            <person name="Pollastro S."/>
            <person name="Romanazzi G."/>
            <person name="Faretra F."/>
        </authorList>
    </citation>
    <scope>NUCLEOTIDE SEQUENCE [LARGE SCALE GENOMIC DNA]</scope>
    <source>
        <strain evidence="2 3">Mfrc123</strain>
    </source>
</reference>
<comment type="caution">
    <text evidence="2">The sequence shown here is derived from an EMBL/GenBank/DDBJ whole genome shotgun (WGS) entry which is preliminary data.</text>
</comment>